<evidence type="ECO:0000256" key="2">
    <source>
        <dbReference type="ARBA" id="ARBA00023315"/>
    </source>
</evidence>
<accession>A0A160TKZ7</accession>
<dbReference type="PROSITE" id="PS51186">
    <property type="entry name" value="GNAT"/>
    <property type="match status" value="1"/>
</dbReference>
<sequence length="170" mass="19179">MPAALLSQGYTLRAETEDDTPVAFRLYASTREEELAQIPGWSAEQKLAFVSQQFQAQRTHYRNFIPNCEYRLIERDGVPVGRLYLEERVTQVHITDIVLLPEERGKGAGTLILKALIEFAHARGKGLGIFVEKFNPALHLYRRLGFLEIDDGEVYLEMDCPAEGAQPAVS</sequence>
<dbReference type="PANTHER" id="PTHR43420">
    <property type="entry name" value="ACETYLTRANSFERASE"/>
    <property type="match status" value="1"/>
</dbReference>
<proteinExistence type="predicted"/>
<dbReference type="GO" id="GO:0016747">
    <property type="term" value="F:acyltransferase activity, transferring groups other than amino-acyl groups"/>
    <property type="evidence" value="ECO:0007669"/>
    <property type="project" value="InterPro"/>
</dbReference>
<dbReference type="InterPro" id="IPR016181">
    <property type="entry name" value="Acyl_CoA_acyltransferase"/>
</dbReference>
<gene>
    <name evidence="4" type="ORF">MGWOODY_Smn2703</name>
</gene>
<feature type="domain" description="N-acetyltransferase" evidence="3">
    <location>
        <begin position="10"/>
        <end position="163"/>
    </location>
</feature>
<evidence type="ECO:0000259" key="3">
    <source>
        <dbReference type="PROSITE" id="PS51186"/>
    </source>
</evidence>
<protein>
    <submittedName>
        <fullName evidence="4">Acetyltransferase, GNAT family</fullName>
        <ecNumber evidence="4">2.3.1.-</ecNumber>
    </submittedName>
</protein>
<keyword evidence="1 4" id="KW-0808">Transferase</keyword>
<reference evidence="4" key="1">
    <citation type="submission" date="2015-10" db="EMBL/GenBank/DDBJ databases">
        <authorList>
            <person name="Gilbert D.G."/>
        </authorList>
    </citation>
    <scope>NUCLEOTIDE SEQUENCE</scope>
</reference>
<dbReference type="InterPro" id="IPR000182">
    <property type="entry name" value="GNAT_dom"/>
</dbReference>
<dbReference type="Pfam" id="PF00583">
    <property type="entry name" value="Acetyltransf_1"/>
    <property type="match status" value="1"/>
</dbReference>
<dbReference type="Gene3D" id="3.40.630.30">
    <property type="match status" value="1"/>
</dbReference>
<organism evidence="4">
    <name type="scientific">hydrothermal vent metagenome</name>
    <dbReference type="NCBI Taxonomy" id="652676"/>
    <lineage>
        <taxon>unclassified sequences</taxon>
        <taxon>metagenomes</taxon>
        <taxon>ecological metagenomes</taxon>
    </lineage>
</organism>
<evidence type="ECO:0000256" key="1">
    <source>
        <dbReference type="ARBA" id="ARBA00022679"/>
    </source>
</evidence>
<keyword evidence="2 4" id="KW-0012">Acyltransferase</keyword>
<dbReference type="InterPro" id="IPR050680">
    <property type="entry name" value="YpeA/RimI_acetyltransf"/>
</dbReference>
<evidence type="ECO:0000313" key="4">
    <source>
        <dbReference type="EMBL" id="CUS44029.1"/>
    </source>
</evidence>
<dbReference type="CDD" id="cd04301">
    <property type="entry name" value="NAT_SF"/>
    <property type="match status" value="1"/>
</dbReference>
<dbReference type="EMBL" id="CZQE01000103">
    <property type="protein sequence ID" value="CUS44029.1"/>
    <property type="molecule type" value="Genomic_DNA"/>
</dbReference>
<dbReference type="EC" id="2.3.1.-" evidence="4"/>
<dbReference type="SUPFAM" id="SSF55729">
    <property type="entry name" value="Acyl-CoA N-acyltransferases (Nat)"/>
    <property type="match status" value="1"/>
</dbReference>
<dbReference type="AlphaFoldDB" id="A0A160TKZ7"/>
<name>A0A160TKZ7_9ZZZZ</name>